<evidence type="ECO:0000256" key="3">
    <source>
        <dbReference type="ARBA" id="ARBA00012552"/>
    </source>
</evidence>
<dbReference type="Pfam" id="PF13087">
    <property type="entry name" value="AAA_12"/>
    <property type="match status" value="1"/>
</dbReference>
<comment type="subcellular location">
    <subcellularLocation>
        <location evidence="1">Cytoplasm</location>
    </subcellularLocation>
</comment>
<evidence type="ECO:0000256" key="9">
    <source>
        <dbReference type="ARBA" id="ARBA00023158"/>
    </source>
</evidence>
<dbReference type="InterPro" id="IPR014001">
    <property type="entry name" value="Helicase_ATP-bd"/>
</dbReference>
<dbReference type="Gene3D" id="3.40.50.300">
    <property type="entry name" value="P-loop containing nucleotide triphosphate hydrolases"/>
    <property type="match status" value="2"/>
</dbReference>
<dbReference type="InterPro" id="IPR041677">
    <property type="entry name" value="DNA2/NAM7_AAA_11"/>
</dbReference>
<dbReference type="PANTHER" id="PTHR45418">
    <property type="entry name" value="CANCER/TESTIS ANTIGEN 55"/>
    <property type="match status" value="1"/>
</dbReference>
<evidence type="ECO:0000259" key="13">
    <source>
        <dbReference type="SMART" id="SM00487"/>
    </source>
</evidence>
<feature type="compositionally biased region" description="Polar residues" evidence="12">
    <location>
        <begin position="295"/>
        <end position="314"/>
    </location>
</feature>
<protein>
    <recommendedName>
        <fullName evidence="3">RNA helicase</fullName>
        <ecNumber evidence="3">3.6.4.13</ecNumber>
    </recommendedName>
</protein>
<evidence type="ECO:0000256" key="4">
    <source>
        <dbReference type="ARBA" id="ARBA00022490"/>
    </source>
</evidence>
<keyword evidence="4" id="KW-0963">Cytoplasm</keyword>
<keyword evidence="6" id="KW-0378">Hydrolase</keyword>
<evidence type="ECO:0000256" key="8">
    <source>
        <dbReference type="ARBA" id="ARBA00022840"/>
    </source>
</evidence>
<accession>A0A7R9FYT4</accession>
<dbReference type="SMART" id="SM00487">
    <property type="entry name" value="DEXDc"/>
    <property type="match status" value="1"/>
</dbReference>
<comment type="catalytic activity">
    <reaction evidence="10">
        <text>ATP + H2O = ADP + phosphate + H(+)</text>
        <dbReference type="Rhea" id="RHEA:13065"/>
        <dbReference type="ChEBI" id="CHEBI:15377"/>
        <dbReference type="ChEBI" id="CHEBI:15378"/>
        <dbReference type="ChEBI" id="CHEBI:30616"/>
        <dbReference type="ChEBI" id="CHEBI:43474"/>
        <dbReference type="ChEBI" id="CHEBI:456216"/>
        <dbReference type="EC" id="3.6.4.13"/>
    </reaction>
</comment>
<dbReference type="GO" id="GO:0031047">
    <property type="term" value="P:regulatory ncRNA-mediated gene silencing"/>
    <property type="evidence" value="ECO:0007669"/>
    <property type="project" value="UniProtKB-KW"/>
</dbReference>
<dbReference type="GO" id="GO:0005524">
    <property type="term" value="F:ATP binding"/>
    <property type="evidence" value="ECO:0007669"/>
    <property type="project" value="UniProtKB-KW"/>
</dbReference>
<evidence type="ECO:0000256" key="5">
    <source>
        <dbReference type="ARBA" id="ARBA00022741"/>
    </source>
</evidence>
<dbReference type="SUPFAM" id="SSF52540">
    <property type="entry name" value="P-loop containing nucleoside triphosphate hydrolases"/>
    <property type="match status" value="1"/>
</dbReference>
<dbReference type="CDD" id="cd18808">
    <property type="entry name" value="SF1_C_Upf1"/>
    <property type="match status" value="1"/>
</dbReference>
<comment type="similarity">
    <text evidence="2">Belongs to the DNA2/NAM7 helicase family. SDE3 subfamily.</text>
</comment>
<name>A0A7R9FYT4_TIMSH</name>
<keyword evidence="5" id="KW-0547">Nucleotide-binding</keyword>
<proteinExistence type="inferred from homology"/>
<evidence type="ECO:0000256" key="11">
    <source>
        <dbReference type="ARBA" id="ARBA00048432"/>
    </source>
</evidence>
<feature type="compositionally biased region" description="Polar residues" evidence="12">
    <location>
        <begin position="334"/>
        <end position="364"/>
    </location>
</feature>
<keyword evidence="9" id="KW-0943">RNA-mediated gene silencing</keyword>
<evidence type="ECO:0000313" key="14">
    <source>
        <dbReference type="EMBL" id="CAD7260407.1"/>
    </source>
</evidence>
<gene>
    <name evidence="14" type="ORF">TSIB3V08_LOCUS4589</name>
</gene>
<evidence type="ECO:0000256" key="2">
    <source>
        <dbReference type="ARBA" id="ARBA00005601"/>
    </source>
</evidence>
<reference evidence="14" key="1">
    <citation type="submission" date="2020-11" db="EMBL/GenBank/DDBJ databases">
        <authorList>
            <person name="Tran Van P."/>
        </authorList>
    </citation>
    <scope>NUCLEOTIDE SEQUENCE</scope>
</reference>
<dbReference type="GO" id="GO:0003723">
    <property type="term" value="F:RNA binding"/>
    <property type="evidence" value="ECO:0007669"/>
    <property type="project" value="InterPro"/>
</dbReference>
<feature type="compositionally biased region" description="Polar residues" evidence="12">
    <location>
        <begin position="386"/>
        <end position="405"/>
    </location>
</feature>
<evidence type="ECO:0000256" key="6">
    <source>
        <dbReference type="ARBA" id="ARBA00022801"/>
    </source>
</evidence>
<evidence type="ECO:0000256" key="12">
    <source>
        <dbReference type="SAM" id="MobiDB-lite"/>
    </source>
</evidence>
<evidence type="ECO:0000256" key="7">
    <source>
        <dbReference type="ARBA" id="ARBA00022806"/>
    </source>
</evidence>
<dbReference type="Pfam" id="PF13086">
    <property type="entry name" value="AAA_11"/>
    <property type="match status" value="2"/>
</dbReference>
<sequence>MGRSRKRLTQALINRKGVTRKYGEEAKNCSLCGFFGEDSLALKAHLDTPRHLYNFMLNKFKTSRKRMVKDRHKVTVTVNCSTHSVEQLKDGTAKTKIKPEDTQVEYHFEILNTDLEKPVLLQKAQLMHPYSAFTISDEHNISSGETYARIHPESGYKVKVSFKNCGIGTYGVPVCMWLVKKKNNDKERFFQIIRVMVVNVVGPQTVEPLESKDSPFTGEKWWGMEQTVWGKMPDGHPSYLVHQGNSPSHPSYLVHQGNSPSHPSYLVHQGNSPSHPSYLVHQGNSPSHPSYLVHQGNSPSHPSYRTNQGNSPSHPTYLIHQGNSPSHPSYLVHQGNSPSHPSYRTHLGNSSSHPSYLVHQGNSPSHPPYRTHQGNSPSHPSYLVHQGNSPSHPSYRTHQGNSPNHPSYLVHQGNSSSHPSYLVHQGNSPSHPPYLVHQGNSPIHPSYLTHQGNSPSHPYYRTHQGNSPSHPSYLTHQGNSPSHPSYLTHQGNSPSQPSYLVHQGNSQSHPSYLTHQGNSSSHPSYLGHQGSSPSHPSYLTHQGNSPSHPSYLVHQGNSPIHPSYLTHQVADPDIPMAIFTIPRWLGSSPLCIISQTMSPAPDTQRKADLGNYKLLQEDSLCKENYTDFFTTLLYLEEYDSKEKIEQYNMAKVPLKIVMENRVELEVPGLAEKRPSVVKGDKVLVRVCFNEDLVSTIQYEGVVAEVRETVVWLSGFDNALLIQLENDPTLHFDVKFVFSRYPIYVMHRALELLEQEGLKNLVYPDPQDTVPPRPIELGQSDYFNPLVKMNPEQKAAVENILRGTSRPAPYIIFGPPGTGKTVTVVEAILQVKKRLKSRILVCAPSNAACDHLTQRLISFGCTNSELLRLHSSSRDIETVPSDIYPYSNMHKKMCFYQPRKDELVKYRIIVCTLISSGRLVPEPSDDDEVYHKNYPFTHIFVDECGQAQEPESLVPVAGILEPPCPRNPGGGQLVLAGDPLQLGPVCNSMRAQQWLEVSLLERLMSTCELYKRNADEDGYDNRFITKLIQNFRSHPDILYLPNELFYDGDLIDKCGPEVRQDPLLSTSLLSSKKPGRAVLFHGVIGYDQREGKSPSHFNTYEVGQVMWYMNLLLGSEARVAVKQSEIGIIAPYIRQVYKLKKALQEKSWDQVEVGTTETFQGREKRVIIISTVRSNRNLLDYDGRFRLGFLVNQKPIGVDSAAIGLKLLKLQEDEGLKQAKPSGCLITEFGKLHYIWKKRFNVAVTRARSLLIVVGNPHLLEKDKNWRALIQLTQLQLDSYKGCKFHPFDDTWVDNVMERMSTLRLKVEDE</sequence>
<dbReference type="PANTHER" id="PTHR45418:SF1">
    <property type="entry name" value="CANCER_TESTIS ANTIGEN 55"/>
    <property type="match status" value="1"/>
</dbReference>
<keyword evidence="7" id="KW-0347">Helicase</keyword>
<dbReference type="EC" id="3.6.4.13" evidence="3"/>
<dbReference type="GO" id="GO:0005737">
    <property type="term" value="C:cytoplasm"/>
    <property type="evidence" value="ECO:0007669"/>
    <property type="project" value="UniProtKB-SubCell"/>
</dbReference>
<dbReference type="InterPro" id="IPR049077">
    <property type="entry name" value="MOV-10_Ig-like"/>
</dbReference>
<feature type="compositionally biased region" description="Polar residues" evidence="12">
    <location>
        <begin position="463"/>
        <end position="548"/>
    </location>
</feature>
<comment type="catalytic activity">
    <reaction evidence="11">
        <text>ATP + H2O = ADP + phosphate + H(+)</text>
        <dbReference type="Rhea" id="RHEA:13065"/>
        <dbReference type="ChEBI" id="CHEBI:15377"/>
        <dbReference type="ChEBI" id="CHEBI:15378"/>
        <dbReference type="ChEBI" id="CHEBI:30616"/>
        <dbReference type="ChEBI" id="CHEBI:43474"/>
        <dbReference type="ChEBI" id="CHEBI:456216"/>
        <dbReference type="EC" id="3.6.4.12"/>
    </reaction>
    <physiologicalReaction direction="left-to-right" evidence="11">
        <dbReference type="Rhea" id="RHEA:13066"/>
    </physiologicalReaction>
</comment>
<dbReference type="GO" id="GO:0003678">
    <property type="term" value="F:DNA helicase activity"/>
    <property type="evidence" value="ECO:0007669"/>
    <property type="project" value="UniProtKB-EC"/>
</dbReference>
<feature type="compositionally biased region" description="Polar residues" evidence="12">
    <location>
        <begin position="412"/>
        <end position="429"/>
    </location>
</feature>
<dbReference type="GO" id="GO:0016787">
    <property type="term" value="F:hydrolase activity"/>
    <property type="evidence" value="ECO:0007669"/>
    <property type="project" value="UniProtKB-KW"/>
</dbReference>
<dbReference type="Pfam" id="PF21633">
    <property type="entry name" value="MOV-10_Ig-like"/>
    <property type="match status" value="1"/>
</dbReference>
<dbReference type="InterPro" id="IPR049080">
    <property type="entry name" value="MOV-10-like_beta-barrel"/>
</dbReference>
<organism evidence="14">
    <name type="scientific">Timema shepardi</name>
    <name type="common">Walking stick</name>
    <dbReference type="NCBI Taxonomy" id="629360"/>
    <lineage>
        <taxon>Eukaryota</taxon>
        <taxon>Metazoa</taxon>
        <taxon>Ecdysozoa</taxon>
        <taxon>Arthropoda</taxon>
        <taxon>Hexapoda</taxon>
        <taxon>Insecta</taxon>
        <taxon>Pterygota</taxon>
        <taxon>Neoptera</taxon>
        <taxon>Polyneoptera</taxon>
        <taxon>Phasmatodea</taxon>
        <taxon>Timematodea</taxon>
        <taxon>Timematoidea</taxon>
        <taxon>Timematidae</taxon>
        <taxon>Timema</taxon>
    </lineage>
</organism>
<feature type="domain" description="Helicase ATP-binding" evidence="13">
    <location>
        <begin position="784"/>
        <end position="997"/>
    </location>
</feature>
<dbReference type="Pfam" id="PF21634">
    <property type="entry name" value="MOV-10_beta-barrel"/>
    <property type="match status" value="1"/>
</dbReference>
<evidence type="ECO:0000256" key="10">
    <source>
        <dbReference type="ARBA" id="ARBA00047984"/>
    </source>
</evidence>
<dbReference type="CDD" id="cd18038">
    <property type="entry name" value="DEXXQc_Helz-like"/>
    <property type="match status" value="1"/>
</dbReference>
<dbReference type="InterPro" id="IPR047187">
    <property type="entry name" value="SF1_C_Upf1"/>
</dbReference>
<feature type="compositionally biased region" description="Polar residues" evidence="12">
    <location>
        <begin position="438"/>
        <end position="456"/>
    </location>
</feature>
<dbReference type="EMBL" id="OC001667">
    <property type="protein sequence ID" value="CAD7260407.1"/>
    <property type="molecule type" value="Genomic_DNA"/>
</dbReference>
<dbReference type="InterPro" id="IPR026122">
    <property type="entry name" value="MOV-10/SDE3_DEXXQ/H-box"/>
</dbReference>
<evidence type="ECO:0000256" key="1">
    <source>
        <dbReference type="ARBA" id="ARBA00004496"/>
    </source>
</evidence>
<feature type="region of interest" description="Disordered" evidence="12">
    <location>
        <begin position="239"/>
        <end position="556"/>
    </location>
</feature>
<dbReference type="InterPro" id="IPR041679">
    <property type="entry name" value="DNA2/NAM7-like_C"/>
</dbReference>
<dbReference type="GO" id="GO:0032574">
    <property type="term" value="F:5'-3' RNA helicase activity"/>
    <property type="evidence" value="ECO:0007669"/>
    <property type="project" value="InterPro"/>
</dbReference>
<dbReference type="InterPro" id="IPR027417">
    <property type="entry name" value="P-loop_NTPase"/>
</dbReference>
<keyword evidence="8" id="KW-0067">ATP-binding</keyword>